<organism evidence="2 3">
    <name type="scientific">Sphingomonas melonis</name>
    <dbReference type="NCBI Taxonomy" id="152682"/>
    <lineage>
        <taxon>Bacteria</taxon>
        <taxon>Pseudomonadati</taxon>
        <taxon>Pseudomonadota</taxon>
        <taxon>Alphaproteobacteria</taxon>
        <taxon>Sphingomonadales</taxon>
        <taxon>Sphingomonadaceae</taxon>
        <taxon>Sphingomonas</taxon>
    </lineage>
</organism>
<protein>
    <submittedName>
        <fullName evidence="2">Glycosyltransferase involved in cell wall biosynthesis</fullName>
    </submittedName>
</protein>
<dbReference type="PANTHER" id="PTHR12526">
    <property type="entry name" value="GLYCOSYLTRANSFERASE"/>
    <property type="match status" value="1"/>
</dbReference>
<name>A0A7Y9FMS4_9SPHN</name>
<gene>
    <name evidence="2" type="ORF">HD841_001953</name>
</gene>
<dbReference type="EMBL" id="JACCBY010000002">
    <property type="protein sequence ID" value="NYD90173.1"/>
    <property type="molecule type" value="Genomic_DNA"/>
</dbReference>
<dbReference type="AlphaFoldDB" id="A0A7Y9FMS4"/>
<dbReference type="Gene3D" id="3.40.50.2000">
    <property type="entry name" value="Glycogen Phosphorylase B"/>
    <property type="match status" value="2"/>
</dbReference>
<sequence length="435" mass="45355">MDFARSGVMELLFLAHRAPFPPDRGDKIRSYHVLRRLMTRARVHLVAFGEGEADCDVPPELAEGLASVSIVRRRKPQALAAAEALARGLPVSLTAFASAGMRRAVAAVKADAVYCFSGQMAQYLPADVPAVMDFVDVDSAKFAGFAEAGSVPMRWMMRREARLLGAFERRVAARVSASLFVSAAEAALFRGGGATGRIVAVDNGIDAAAFDPAAVAYSVTPDSFRGPPVHGGTAADHGPLSSPRSGPRNESGVTGGLGGGAGPYRPLIVFTGQMDYRPNIEAVSWFARDILPALRARYPGLRFAIVGRAPTAAVQALVSDAVIVTGAVDDVRPWLAAADVCVAPLRLARGIQNKVLEAMAMARPVVASVAAAEGIDHGGTLRVADDAAAHVAAIAALLDDPRAAAALGAAARARVIARYDWAARLAPLDALLGLA</sequence>
<keyword evidence="2" id="KW-0808">Transferase</keyword>
<dbReference type="PANTHER" id="PTHR12526:SF600">
    <property type="entry name" value="GLYCOSYL TRANSFERASE GROUP 1"/>
    <property type="match status" value="1"/>
</dbReference>
<feature type="region of interest" description="Disordered" evidence="1">
    <location>
        <begin position="227"/>
        <end position="258"/>
    </location>
</feature>
<dbReference type="Proteomes" id="UP000517753">
    <property type="component" value="Unassembled WGS sequence"/>
</dbReference>
<dbReference type="Pfam" id="PF13692">
    <property type="entry name" value="Glyco_trans_1_4"/>
    <property type="match status" value="1"/>
</dbReference>
<keyword evidence="3" id="KW-1185">Reference proteome</keyword>
<evidence type="ECO:0000313" key="3">
    <source>
        <dbReference type="Proteomes" id="UP000517753"/>
    </source>
</evidence>
<accession>A0A7Y9FMS4</accession>
<reference evidence="2 3" key="1">
    <citation type="submission" date="2020-07" db="EMBL/GenBank/DDBJ databases">
        <authorList>
            <person name="Partida-Martinez L."/>
            <person name="Huntemann M."/>
            <person name="Clum A."/>
            <person name="Wang J."/>
            <person name="Palaniappan K."/>
            <person name="Ritter S."/>
            <person name="Chen I.-M."/>
            <person name="Stamatis D."/>
            <person name="Reddy T."/>
            <person name="O'Malley R."/>
            <person name="Daum C."/>
            <person name="Shapiro N."/>
            <person name="Ivanova N."/>
            <person name="Kyrpides N."/>
            <person name="Woyke T."/>
        </authorList>
    </citation>
    <scope>NUCLEOTIDE SEQUENCE [LARGE SCALE GENOMIC DNA]</scope>
    <source>
        <strain evidence="2 3">AS2.3</strain>
    </source>
</reference>
<comment type="caution">
    <text evidence="2">The sequence shown here is derived from an EMBL/GenBank/DDBJ whole genome shotgun (WGS) entry which is preliminary data.</text>
</comment>
<evidence type="ECO:0000256" key="1">
    <source>
        <dbReference type="SAM" id="MobiDB-lite"/>
    </source>
</evidence>
<reference evidence="2 3" key="2">
    <citation type="submission" date="2020-08" db="EMBL/GenBank/DDBJ databases">
        <title>The Agave Microbiome: Exploring the role of microbial communities in plant adaptations to desert environments.</title>
        <authorList>
            <person name="Partida-Martinez L.P."/>
        </authorList>
    </citation>
    <scope>NUCLEOTIDE SEQUENCE [LARGE SCALE GENOMIC DNA]</scope>
    <source>
        <strain evidence="2 3">AS2.3</strain>
    </source>
</reference>
<dbReference type="SUPFAM" id="SSF53756">
    <property type="entry name" value="UDP-Glycosyltransferase/glycogen phosphorylase"/>
    <property type="match status" value="1"/>
</dbReference>
<dbReference type="GO" id="GO:0016757">
    <property type="term" value="F:glycosyltransferase activity"/>
    <property type="evidence" value="ECO:0007669"/>
    <property type="project" value="TreeGrafter"/>
</dbReference>
<evidence type="ECO:0000313" key="2">
    <source>
        <dbReference type="EMBL" id="NYD90173.1"/>
    </source>
</evidence>
<proteinExistence type="predicted"/>